<name>A0A9N9LYZ2_9HELO</name>
<comment type="caution">
    <text evidence="1">The sequence shown here is derived from an EMBL/GenBank/DDBJ whole genome shotgun (WGS) entry which is preliminary data.</text>
</comment>
<evidence type="ECO:0000313" key="1">
    <source>
        <dbReference type="EMBL" id="CAG8982413.1"/>
    </source>
</evidence>
<dbReference type="EMBL" id="CAJVRM010000618">
    <property type="protein sequence ID" value="CAG8982413.1"/>
    <property type="molecule type" value="Genomic_DNA"/>
</dbReference>
<reference evidence="1" key="1">
    <citation type="submission" date="2021-07" db="EMBL/GenBank/DDBJ databases">
        <authorList>
            <person name="Durling M."/>
        </authorList>
    </citation>
    <scope>NUCLEOTIDE SEQUENCE</scope>
</reference>
<dbReference type="AlphaFoldDB" id="A0A9N9LYZ2"/>
<keyword evidence="2" id="KW-1185">Reference proteome</keyword>
<dbReference type="OrthoDB" id="4187154at2759"/>
<proteinExistence type="predicted"/>
<sequence length="571" mass="64020">MSLALQLDPINLTSGPDKLKLRVDSVLHLDVPEGTSQLSKEQTFLALADGKLWATRGRNCCFDFYIHWDDEEFLNRNQNHIVESLGNRLQNSYFWTQLSLSASLDIPQSDDTNKISFSLRLGPKKPPSSSSLPQEDWLAGNIDVQPPGGVRRATVEKVQVQLKVQVIRDKSENAPKRSKATSSERDTMLLDTYLDNCEGFLTNICENIPRILATSSEILGSGDLQYDSQLPQQAPLWNHESIRFQNSIDGPEDMLLAPCEVPFKPLTEEADMLLSQSFEAAPPLHSQSSTTSTLSSQTSSFYKRPLPSDSPVILAEPIQKFVEVAVHTLMTGRQVRRPKAYRDIVARPPHPTHSLARLCPGIFGVGFKEVMASNNQFITTITRTISVSWPQNVQSPTLLKKLDRLAHQSNDANDSRQGGIPRNPLSTAVSSSLWAMMQRNSYLATSSRQLAWEFLDNMEHSSGGGLLESQSKPLDAEELENTSDFEDMLAKGDENYDEDLLDFESLLAEDHYSDDGLLHLLVGTAEENIQTEHETDEILFGQEEYHYQESDDTILLLEDIEDHANEKYMLV</sequence>
<protein>
    <submittedName>
        <fullName evidence="1">Uncharacterized protein</fullName>
    </submittedName>
</protein>
<dbReference type="Proteomes" id="UP000701801">
    <property type="component" value="Unassembled WGS sequence"/>
</dbReference>
<organism evidence="1 2">
    <name type="scientific">Hymenoscyphus albidus</name>
    <dbReference type="NCBI Taxonomy" id="595503"/>
    <lineage>
        <taxon>Eukaryota</taxon>
        <taxon>Fungi</taxon>
        <taxon>Dikarya</taxon>
        <taxon>Ascomycota</taxon>
        <taxon>Pezizomycotina</taxon>
        <taxon>Leotiomycetes</taxon>
        <taxon>Helotiales</taxon>
        <taxon>Helotiaceae</taxon>
        <taxon>Hymenoscyphus</taxon>
    </lineage>
</organism>
<gene>
    <name evidence="1" type="ORF">HYALB_00007092</name>
</gene>
<evidence type="ECO:0000313" key="2">
    <source>
        <dbReference type="Proteomes" id="UP000701801"/>
    </source>
</evidence>
<accession>A0A9N9LYZ2</accession>